<feature type="compositionally biased region" description="Pro residues" evidence="1">
    <location>
        <begin position="116"/>
        <end position="125"/>
    </location>
</feature>
<evidence type="ECO:0000256" key="1">
    <source>
        <dbReference type="SAM" id="MobiDB-lite"/>
    </source>
</evidence>
<accession>E9D307</accession>
<feature type="region of interest" description="Disordered" evidence="1">
    <location>
        <begin position="108"/>
        <end position="135"/>
    </location>
</feature>
<dbReference type="HOGENOM" id="CLU_1885579_0_0_1"/>
<organism evidence="3">
    <name type="scientific">Coccidioides posadasii (strain RMSCC 757 / Silveira)</name>
    <name type="common">Valley fever fungus</name>
    <dbReference type="NCBI Taxonomy" id="443226"/>
    <lineage>
        <taxon>Eukaryota</taxon>
        <taxon>Fungi</taxon>
        <taxon>Dikarya</taxon>
        <taxon>Ascomycota</taxon>
        <taxon>Pezizomycotina</taxon>
        <taxon>Eurotiomycetes</taxon>
        <taxon>Eurotiomycetidae</taxon>
        <taxon>Onygenales</taxon>
        <taxon>Onygenaceae</taxon>
        <taxon>Coccidioides</taxon>
    </lineage>
</organism>
<reference evidence="3" key="1">
    <citation type="journal article" date="2010" name="Genome Res.">
        <title>Population genomic sequencing of Coccidioides fungi reveals recent hybridization and transposon control.</title>
        <authorList>
            <person name="Neafsey D.E."/>
            <person name="Barker B.M."/>
            <person name="Sharpton T.J."/>
            <person name="Stajich J.E."/>
            <person name="Park D.J."/>
            <person name="Whiston E."/>
            <person name="Hung C.-Y."/>
            <person name="McMahan C."/>
            <person name="White J."/>
            <person name="Sykes S."/>
            <person name="Heiman D."/>
            <person name="Young S."/>
            <person name="Zeng Q."/>
            <person name="Abouelleil A."/>
            <person name="Aftuck L."/>
            <person name="Bessette D."/>
            <person name="Brown A."/>
            <person name="FitzGerald M."/>
            <person name="Lui A."/>
            <person name="Macdonald J.P."/>
            <person name="Priest M."/>
            <person name="Orbach M.J."/>
            <person name="Galgiani J.N."/>
            <person name="Kirkland T.N."/>
            <person name="Cole G.T."/>
            <person name="Birren B.W."/>
            <person name="Henn M.R."/>
            <person name="Taylor J.W."/>
            <person name="Rounsley S.D."/>
        </authorList>
    </citation>
    <scope>NUCLEOTIDE SEQUENCE [LARGE SCALE GENOMIC DNA]</scope>
    <source>
        <strain evidence="3">RMSCC 757 / Silveira</strain>
    </source>
</reference>
<dbReference type="EMBL" id="GL636491">
    <property type="protein sequence ID" value="EFW19003.1"/>
    <property type="molecule type" value="Genomic_DNA"/>
</dbReference>
<reference evidence="3" key="2">
    <citation type="submission" date="2010-03" db="EMBL/GenBank/DDBJ databases">
        <title>The genome sequence of Coccidioides posadasii strain Silveira.</title>
        <authorList>
            <consortium name="The Broad Institute Genome Sequencing Center for Infectious Disease"/>
            <person name="Neafsey D."/>
            <person name="Orbach M."/>
            <person name="Henn M.R."/>
            <person name="Cole G.T."/>
            <person name="Galgiani J."/>
            <person name="Gardner M.J."/>
            <person name="Kirkland T.N."/>
            <person name="Taylor J.W."/>
            <person name="Young S.K."/>
            <person name="Zeng Q."/>
            <person name="Koehrsen M."/>
            <person name="Alvarado L."/>
            <person name="Berlin A."/>
            <person name="Borenstein D."/>
            <person name="Chapman S.B."/>
            <person name="Chen Z."/>
            <person name="Engels R."/>
            <person name="Freedman E."/>
            <person name="Gellesch M."/>
            <person name="Goldberg J."/>
            <person name="Griggs A."/>
            <person name="Gujja S."/>
            <person name="Heilman E."/>
            <person name="Heiman D."/>
            <person name="Howarth C."/>
            <person name="Jen D."/>
            <person name="Larson L."/>
            <person name="Mehta T."/>
            <person name="Neiman D."/>
            <person name="Park D."/>
            <person name="Pearson M."/>
            <person name="Richards J."/>
            <person name="Roberts A."/>
            <person name="Saif S."/>
            <person name="Shea T."/>
            <person name="Shenoy N."/>
            <person name="Sisk P."/>
            <person name="Stolte C."/>
            <person name="Sykes S."/>
            <person name="Walk T."/>
            <person name="White J."/>
            <person name="Yandava C."/>
            <person name="Haas B."/>
            <person name="Nusbaum C."/>
            <person name="Birren B."/>
        </authorList>
    </citation>
    <scope>NUCLEOTIDE SEQUENCE [LARGE SCALE GENOMIC DNA]</scope>
    <source>
        <strain evidence="3">RMSCC 757 / Silveira</strain>
    </source>
</reference>
<dbReference type="Proteomes" id="UP000002497">
    <property type="component" value="Unassembled WGS sequence"/>
</dbReference>
<keyword evidence="3" id="KW-1185">Reference proteome</keyword>
<proteinExistence type="predicted"/>
<gene>
    <name evidence="2" type="ORF">CPSG_04548</name>
</gene>
<evidence type="ECO:0000313" key="2">
    <source>
        <dbReference type="EMBL" id="EFW19003.1"/>
    </source>
</evidence>
<dbReference type="AlphaFoldDB" id="E9D307"/>
<name>E9D307_COCPS</name>
<sequence length="135" mass="15214">MDRPYPYAWVEVISRDQGKRSPDGPNPNLPYGEVRFATACPVENTPARPFYHSQENLTAHLRSTEYPVIFMPDDDVKDRNTFVQAFSKECISEIEADHKAALLRYPNSCDSQSTLPGPPQSPPSIPNHSLSVLRE</sequence>
<protein>
    <submittedName>
        <fullName evidence="2">Predicted protein</fullName>
    </submittedName>
</protein>
<evidence type="ECO:0000313" key="3">
    <source>
        <dbReference type="Proteomes" id="UP000002497"/>
    </source>
</evidence>
<dbReference type="VEuPathDB" id="FungiDB:CPSG_04548"/>